<dbReference type="Gene3D" id="2.60.120.380">
    <property type="match status" value="1"/>
</dbReference>
<accession>A0A4S3B513</accession>
<evidence type="ECO:0000313" key="3">
    <source>
        <dbReference type="Proteomes" id="UP000310506"/>
    </source>
</evidence>
<sequence length="164" mass="18562">MKKNILLVGSLLGILVFGSSCMANMPNKKYTTQDITRVSDQYQISQQNTKHSDSAYNGVLNLNGRTTQWEVVVKEDSVFTITYDIQNTKGIFKLVLTDNKHYVKNIVSLKAKDSSDGVKDIELKKGTYFIKFTGEKSASEIKASFDFPQDKISCEYQYDDDDDD</sequence>
<dbReference type="Proteomes" id="UP000310506">
    <property type="component" value="Unassembled WGS sequence"/>
</dbReference>
<evidence type="ECO:0008006" key="4">
    <source>
        <dbReference type="Google" id="ProtNLM"/>
    </source>
</evidence>
<proteinExistence type="predicted"/>
<organism evidence="2 3">
    <name type="scientific">Vagococcus silagei</name>
    <dbReference type="NCBI Taxonomy" id="2508885"/>
    <lineage>
        <taxon>Bacteria</taxon>
        <taxon>Bacillati</taxon>
        <taxon>Bacillota</taxon>
        <taxon>Bacilli</taxon>
        <taxon>Lactobacillales</taxon>
        <taxon>Enterococcaceae</taxon>
        <taxon>Vagococcus</taxon>
    </lineage>
</organism>
<feature type="signal peptide" evidence="1">
    <location>
        <begin position="1"/>
        <end position="22"/>
    </location>
</feature>
<keyword evidence="3" id="KW-1185">Reference proteome</keyword>
<dbReference type="AlphaFoldDB" id="A0A4S3B513"/>
<dbReference type="PROSITE" id="PS51257">
    <property type="entry name" value="PROKAR_LIPOPROTEIN"/>
    <property type="match status" value="1"/>
</dbReference>
<dbReference type="EMBL" id="SDGV01000011">
    <property type="protein sequence ID" value="THB61568.1"/>
    <property type="molecule type" value="Genomic_DNA"/>
</dbReference>
<gene>
    <name evidence="2" type="ORF">ESZ54_04935</name>
</gene>
<dbReference type="RefSeq" id="WP_136136579.1">
    <property type="nucleotide sequence ID" value="NZ_SDGV01000011.1"/>
</dbReference>
<evidence type="ECO:0000256" key="1">
    <source>
        <dbReference type="SAM" id="SignalP"/>
    </source>
</evidence>
<name>A0A4S3B513_9ENTE</name>
<comment type="caution">
    <text evidence="2">The sequence shown here is derived from an EMBL/GenBank/DDBJ whole genome shotgun (WGS) entry which is preliminary data.</text>
</comment>
<reference evidence="2 3" key="1">
    <citation type="submission" date="2019-01" db="EMBL/GenBank/DDBJ databases">
        <title>Vagococcus silagei sp. nov. isolated from brewer's grain.</title>
        <authorList>
            <person name="Guu J.-R."/>
        </authorList>
    </citation>
    <scope>NUCLEOTIDE SEQUENCE [LARGE SCALE GENOMIC DNA]</scope>
    <source>
        <strain evidence="2 3">2B-2</strain>
    </source>
</reference>
<keyword evidence="1" id="KW-0732">Signal</keyword>
<feature type="chain" id="PRO_5038874927" description="Lipoprotein" evidence="1">
    <location>
        <begin position="23"/>
        <end position="164"/>
    </location>
</feature>
<evidence type="ECO:0000313" key="2">
    <source>
        <dbReference type="EMBL" id="THB61568.1"/>
    </source>
</evidence>
<protein>
    <recommendedName>
        <fullName evidence="4">Lipoprotein</fullName>
    </recommendedName>
</protein>